<feature type="region of interest" description="Disordered" evidence="1">
    <location>
        <begin position="1"/>
        <end position="31"/>
    </location>
</feature>
<organism evidence="2 3">
    <name type="scientific">Nocardia goodfellowii</name>
    <dbReference type="NCBI Taxonomy" id="882446"/>
    <lineage>
        <taxon>Bacteria</taxon>
        <taxon>Bacillati</taxon>
        <taxon>Actinomycetota</taxon>
        <taxon>Actinomycetes</taxon>
        <taxon>Mycobacteriales</taxon>
        <taxon>Nocardiaceae</taxon>
        <taxon>Nocardia</taxon>
    </lineage>
</organism>
<evidence type="ECO:0000313" key="2">
    <source>
        <dbReference type="EMBL" id="MBP2188894.1"/>
    </source>
</evidence>
<evidence type="ECO:0000256" key="1">
    <source>
        <dbReference type="SAM" id="MobiDB-lite"/>
    </source>
</evidence>
<name>A0ABS4QB15_9NOCA</name>
<dbReference type="Proteomes" id="UP001519325">
    <property type="component" value="Unassembled WGS sequence"/>
</dbReference>
<comment type="caution">
    <text evidence="2">The sequence shown here is derived from an EMBL/GenBank/DDBJ whole genome shotgun (WGS) entry which is preliminary data.</text>
</comment>
<dbReference type="EMBL" id="JAGGMR010000001">
    <property type="protein sequence ID" value="MBP2188894.1"/>
    <property type="molecule type" value="Genomic_DNA"/>
</dbReference>
<proteinExistence type="predicted"/>
<protein>
    <submittedName>
        <fullName evidence="2">Uncharacterized protein</fullName>
    </submittedName>
</protein>
<sequence>MSVSDLPEKLGKPAGQAPTGRGLTRQDQYPT</sequence>
<keyword evidence="3" id="KW-1185">Reference proteome</keyword>
<accession>A0ABS4QB15</accession>
<reference evidence="2 3" key="1">
    <citation type="submission" date="2021-03" db="EMBL/GenBank/DDBJ databases">
        <title>Sequencing the genomes of 1000 actinobacteria strains.</title>
        <authorList>
            <person name="Klenk H.-P."/>
        </authorList>
    </citation>
    <scope>NUCLEOTIDE SEQUENCE [LARGE SCALE GENOMIC DNA]</scope>
    <source>
        <strain evidence="2 3">DSM 45516</strain>
    </source>
</reference>
<evidence type="ECO:0000313" key="3">
    <source>
        <dbReference type="Proteomes" id="UP001519325"/>
    </source>
</evidence>
<gene>
    <name evidence="2" type="ORF">BJ987_001795</name>
</gene>
<feature type="compositionally biased region" description="Basic and acidic residues" evidence="1">
    <location>
        <begin position="1"/>
        <end position="11"/>
    </location>
</feature>